<sequence>MAEAEARPVGRNVEWEILGNGDDRERRSYRLRRLRRDQHERELTQQIDTYRAGEGRGLSRRIGAREVDIAAFDEHQRAGAGRDIGGAGREIVGPHLVGEVIMTAPSAEHEPPAFGTAQGDMRIAVRPRGVVRSARCPLGELGRLRLGARLEAWRVVMQGPAIVEVIERVFGPHDVALRSIACGRALGADPGGELDPRIVRDDRPRFGRYWEDAQSIPRRDLTDELMQRFPETVDPRVSETLERRFGWRWTKEPREVREAWVVPQGTQGRERIDPGDRFLRVPYRGVDVAEFGSRGFQYIGFAADERGIAATRLRLGVVLLGRGWQG</sequence>
<dbReference type="Proteomes" id="UP001374803">
    <property type="component" value="Chromosome"/>
</dbReference>
<dbReference type="EMBL" id="CP089983">
    <property type="protein sequence ID" value="WXB04775.1"/>
    <property type="molecule type" value="Genomic_DNA"/>
</dbReference>
<gene>
    <name evidence="1" type="ORF">LVJ94_48760</name>
</gene>
<name>A0ABZ2L1U6_9BACT</name>
<organism evidence="1 2">
    <name type="scientific">Pendulispora rubella</name>
    <dbReference type="NCBI Taxonomy" id="2741070"/>
    <lineage>
        <taxon>Bacteria</taxon>
        <taxon>Pseudomonadati</taxon>
        <taxon>Myxococcota</taxon>
        <taxon>Myxococcia</taxon>
        <taxon>Myxococcales</taxon>
        <taxon>Sorangiineae</taxon>
        <taxon>Pendulisporaceae</taxon>
        <taxon>Pendulispora</taxon>
    </lineage>
</organism>
<protein>
    <submittedName>
        <fullName evidence="1">Uncharacterized protein</fullName>
    </submittedName>
</protein>
<dbReference type="RefSeq" id="WP_394834419.1">
    <property type="nucleotide sequence ID" value="NZ_CP089929.1"/>
</dbReference>
<reference evidence="1" key="1">
    <citation type="submission" date="2021-12" db="EMBL/GenBank/DDBJ databases">
        <title>Discovery of the Pendulisporaceae a myxobacterial family with distinct sporulation behavior and unique specialized metabolism.</title>
        <authorList>
            <person name="Garcia R."/>
            <person name="Popoff A."/>
            <person name="Bader C.D."/>
            <person name="Loehr J."/>
            <person name="Walesch S."/>
            <person name="Walt C."/>
            <person name="Boldt J."/>
            <person name="Bunk B."/>
            <person name="Haeckl F.J.F.P.J."/>
            <person name="Gunesch A.P."/>
            <person name="Birkelbach J."/>
            <person name="Nuebel U."/>
            <person name="Pietschmann T."/>
            <person name="Bach T."/>
            <person name="Mueller R."/>
        </authorList>
    </citation>
    <scope>NUCLEOTIDE SEQUENCE</scope>
    <source>
        <strain evidence="1">MSr11367</strain>
    </source>
</reference>
<accession>A0ABZ2L1U6</accession>
<evidence type="ECO:0000313" key="2">
    <source>
        <dbReference type="Proteomes" id="UP001374803"/>
    </source>
</evidence>
<proteinExistence type="predicted"/>
<evidence type="ECO:0000313" key="1">
    <source>
        <dbReference type="EMBL" id="WXB04775.1"/>
    </source>
</evidence>
<keyword evidence="2" id="KW-1185">Reference proteome</keyword>